<dbReference type="PANTHER" id="PTHR43846:SF1">
    <property type="entry name" value="TRNA URIDINE(34) HYDROXYLASE"/>
    <property type="match status" value="1"/>
</dbReference>
<dbReference type="InterPro" id="IPR020936">
    <property type="entry name" value="TrhO"/>
</dbReference>
<dbReference type="EMBL" id="CP034876">
    <property type="protein sequence ID" value="QCI21084.1"/>
    <property type="molecule type" value="Genomic_DNA"/>
</dbReference>
<accession>A0A4D6Y3M9</accession>
<dbReference type="GO" id="GO:0016740">
    <property type="term" value="F:transferase activity"/>
    <property type="evidence" value="ECO:0007669"/>
    <property type="project" value="UniProtKB-KW"/>
</dbReference>
<sequence>MALLHNLISKKELKKRMFSDKEPRLTLSFYKYFTIMNPQEYRNKIYEIFYKYNVLGRIYIASEGINAQISVPRKNFFNLKKFLYGFDVKLNNLRLNQSLNNQRSFWVLSVKVRKKIVQDGIIEPFFNPKNVGIYIKSKTVNLMLNDKKTIFVDMRNSYEYAIGHFEKAIEIKSETFREQLQIVVKLMQHAKNKKIVMYCTGGIRCEKATAWMRFNGFKYVYHLEGGIIGYVHDAKKNGLPILFKGRNFVFDNRMSEKISNEVISNCKQCHEPSDTYINCSYNLCHLLFIQCANCAITFNNCCSLICMKKHTEENIF</sequence>
<keyword evidence="1 4" id="KW-0819">tRNA processing</keyword>
<evidence type="ECO:0000256" key="4">
    <source>
        <dbReference type="HAMAP-Rule" id="MF_00469"/>
    </source>
</evidence>
<dbReference type="Pfam" id="PF00581">
    <property type="entry name" value="Rhodanese"/>
    <property type="match status" value="1"/>
</dbReference>
<dbReference type="InterPro" id="IPR040503">
    <property type="entry name" value="TRHO_N"/>
</dbReference>
<dbReference type="AlphaFoldDB" id="A0A4D6Y3M9"/>
<dbReference type="Gene3D" id="3.40.250.10">
    <property type="entry name" value="Rhodanese-like domain"/>
    <property type="match status" value="1"/>
</dbReference>
<dbReference type="Gene3D" id="3.30.70.100">
    <property type="match status" value="1"/>
</dbReference>
<comment type="similarity">
    <text evidence="4">Belongs to the TrhO family.</text>
</comment>
<proteinExistence type="inferred from homology"/>
<evidence type="ECO:0000259" key="5">
    <source>
        <dbReference type="PROSITE" id="PS50206"/>
    </source>
</evidence>
<dbReference type="CDD" id="cd01518">
    <property type="entry name" value="RHOD_YceA"/>
    <property type="match status" value="1"/>
</dbReference>
<dbReference type="RefSeq" id="WP_158357789.1">
    <property type="nucleotide sequence ID" value="NZ_CP034876.1"/>
</dbReference>
<gene>
    <name evidence="4" type="primary">trhO</name>
    <name evidence="6" type="ORF">D9V68_01855</name>
</gene>
<reference evidence="6 7" key="1">
    <citation type="submission" date="2018-12" db="EMBL/GenBank/DDBJ databases">
        <authorList>
            <person name="Chong R.A."/>
        </authorList>
    </citation>
    <scope>NUCLEOTIDE SEQUENCE [LARGE SCALE GENOMIC DNA]</scope>
    <source>
        <strain evidence="6 7">Hla</strain>
    </source>
</reference>
<dbReference type="NCBIfam" id="NF001133">
    <property type="entry name" value="PRK00142.1-1"/>
    <property type="match status" value="1"/>
</dbReference>
<dbReference type="PROSITE" id="PS50206">
    <property type="entry name" value="RHODANESE_3"/>
    <property type="match status" value="1"/>
</dbReference>
<dbReference type="Pfam" id="PF17773">
    <property type="entry name" value="UPF0176_N"/>
    <property type="match status" value="1"/>
</dbReference>
<dbReference type="SUPFAM" id="SSF52821">
    <property type="entry name" value="Rhodanese/Cell cycle control phosphatase"/>
    <property type="match status" value="1"/>
</dbReference>
<dbReference type="Proteomes" id="UP000298738">
    <property type="component" value="Chromosome"/>
</dbReference>
<evidence type="ECO:0000313" key="6">
    <source>
        <dbReference type="EMBL" id="QCI21084.1"/>
    </source>
</evidence>
<evidence type="ECO:0000256" key="1">
    <source>
        <dbReference type="ARBA" id="ARBA00022694"/>
    </source>
</evidence>
<dbReference type="HAMAP" id="MF_00469">
    <property type="entry name" value="TrhO"/>
    <property type="match status" value="1"/>
</dbReference>
<keyword evidence="6" id="KW-0808">Transferase</keyword>
<dbReference type="OrthoDB" id="9778326at2"/>
<dbReference type="InterPro" id="IPR001763">
    <property type="entry name" value="Rhodanese-like_dom"/>
</dbReference>
<dbReference type="PANTHER" id="PTHR43846">
    <property type="entry name" value="UPF0176 PROTEIN YCEA"/>
    <property type="match status" value="1"/>
</dbReference>
<dbReference type="Pfam" id="PF12368">
    <property type="entry name" value="Rhodanese_C"/>
    <property type="match status" value="1"/>
</dbReference>
<organism evidence="6 7">
    <name type="scientific">Buchnera aphidicola</name>
    <name type="common">Hyperomyzus lactucae</name>
    <dbReference type="NCBI Taxonomy" id="1241860"/>
    <lineage>
        <taxon>Bacteria</taxon>
        <taxon>Pseudomonadati</taxon>
        <taxon>Pseudomonadota</taxon>
        <taxon>Gammaproteobacteria</taxon>
        <taxon>Enterobacterales</taxon>
        <taxon>Erwiniaceae</taxon>
        <taxon>Buchnera</taxon>
    </lineage>
</organism>
<evidence type="ECO:0000313" key="7">
    <source>
        <dbReference type="Proteomes" id="UP000298738"/>
    </source>
</evidence>
<dbReference type="GO" id="GO:0016705">
    <property type="term" value="F:oxidoreductase activity, acting on paired donors, with incorporation or reduction of molecular oxygen"/>
    <property type="evidence" value="ECO:0007669"/>
    <property type="project" value="UniProtKB-UniRule"/>
</dbReference>
<dbReference type="InterPro" id="IPR022111">
    <property type="entry name" value="Rhodanese_C"/>
</dbReference>
<protein>
    <recommendedName>
        <fullName evidence="4">tRNA uridine(34) hydroxylase</fullName>
        <ecNumber evidence="4">1.14.-.-</ecNumber>
    </recommendedName>
    <alternativeName>
        <fullName evidence="4">tRNA hydroxylation protein O</fullName>
    </alternativeName>
</protein>
<keyword evidence="2 4" id="KW-0560">Oxidoreductase</keyword>
<comment type="function">
    <text evidence="3">Catalyzes oxygen-dependent 5-hydroxyuridine (ho5U) modification at position 34 in tRNAs, the first step in 5-carboxymethoxyuridine (cmo5U) biosynthesis. May be part of an alternate pathway, which is able to bypass cmo5U biogenesis in a subset of tRNAs under aerobic conditions.</text>
</comment>
<feature type="domain" description="Rhodanese" evidence="5">
    <location>
        <begin position="145"/>
        <end position="235"/>
    </location>
</feature>
<evidence type="ECO:0000256" key="3">
    <source>
        <dbReference type="ARBA" id="ARBA00045625"/>
    </source>
</evidence>
<comment type="catalytic activity">
    <reaction evidence="4">
        <text>uridine(34) in tRNA + AH2 + O2 = 5-hydroxyuridine(34) in tRNA + A + H2O</text>
        <dbReference type="Rhea" id="RHEA:64224"/>
        <dbReference type="Rhea" id="RHEA-COMP:11727"/>
        <dbReference type="Rhea" id="RHEA-COMP:13381"/>
        <dbReference type="ChEBI" id="CHEBI:13193"/>
        <dbReference type="ChEBI" id="CHEBI:15377"/>
        <dbReference type="ChEBI" id="CHEBI:15379"/>
        <dbReference type="ChEBI" id="CHEBI:17499"/>
        <dbReference type="ChEBI" id="CHEBI:65315"/>
        <dbReference type="ChEBI" id="CHEBI:136877"/>
    </reaction>
</comment>
<name>A0A4D6Y3M9_9GAMM</name>
<dbReference type="InterPro" id="IPR036873">
    <property type="entry name" value="Rhodanese-like_dom_sf"/>
</dbReference>
<dbReference type="GO" id="GO:0006400">
    <property type="term" value="P:tRNA modification"/>
    <property type="evidence" value="ECO:0007669"/>
    <property type="project" value="UniProtKB-UniRule"/>
</dbReference>
<dbReference type="EC" id="1.14.-.-" evidence="4"/>
<dbReference type="SMART" id="SM00450">
    <property type="entry name" value="RHOD"/>
    <property type="match status" value="1"/>
</dbReference>
<reference evidence="6 7" key="2">
    <citation type="submission" date="2019-05" db="EMBL/GenBank/DDBJ databases">
        <title>Genome evolution of the obligate endosymbiont Buchnera aphidicola.</title>
        <authorList>
            <person name="Moran N.A."/>
        </authorList>
    </citation>
    <scope>NUCLEOTIDE SEQUENCE [LARGE SCALE GENOMIC DNA]</scope>
    <source>
        <strain evidence="6 7">Hla</strain>
    </source>
</reference>
<evidence type="ECO:0000256" key="2">
    <source>
        <dbReference type="ARBA" id="ARBA00023002"/>
    </source>
</evidence>